<evidence type="ECO:0000256" key="1">
    <source>
        <dbReference type="RuleBase" id="RU003495"/>
    </source>
</evidence>
<dbReference type="Gene3D" id="2.40.40.10">
    <property type="entry name" value="RlpA-like domain"/>
    <property type="match status" value="1"/>
</dbReference>
<organism evidence="4 5">
    <name type="scientific">Rubritalea halochordaticola</name>
    <dbReference type="NCBI Taxonomy" id="714537"/>
    <lineage>
        <taxon>Bacteria</taxon>
        <taxon>Pseudomonadati</taxon>
        <taxon>Verrucomicrobiota</taxon>
        <taxon>Verrucomicrobiia</taxon>
        <taxon>Verrucomicrobiales</taxon>
        <taxon>Rubritaleaceae</taxon>
        <taxon>Rubritalea</taxon>
    </lineage>
</organism>
<dbReference type="InterPro" id="IPR036908">
    <property type="entry name" value="RlpA-like_sf"/>
</dbReference>
<dbReference type="CDD" id="cd22268">
    <property type="entry name" value="DPBB_RlpA-like"/>
    <property type="match status" value="1"/>
</dbReference>
<dbReference type="SUPFAM" id="SSF50685">
    <property type="entry name" value="Barwin-like endoglucanases"/>
    <property type="match status" value="1"/>
</dbReference>
<accession>A0ABP9V3Z9</accession>
<dbReference type="PANTHER" id="PTHR34183">
    <property type="entry name" value="ENDOLYTIC PEPTIDOGLYCAN TRANSGLYCOSYLASE RLPA"/>
    <property type="match status" value="1"/>
</dbReference>
<dbReference type="EMBL" id="BAABRL010000014">
    <property type="protein sequence ID" value="GAA5497381.1"/>
    <property type="molecule type" value="Genomic_DNA"/>
</dbReference>
<keyword evidence="5" id="KW-1185">Reference proteome</keyword>
<comment type="similarity">
    <text evidence="1">Belongs to the RlpA family.</text>
</comment>
<gene>
    <name evidence="4" type="primary">rlpA_2</name>
    <name evidence="4" type="ORF">Rhal01_03575</name>
</gene>
<proteinExistence type="inferred from homology"/>
<dbReference type="InterPro" id="IPR009009">
    <property type="entry name" value="RlpA-like_DPBB"/>
</dbReference>
<evidence type="ECO:0000313" key="5">
    <source>
        <dbReference type="Proteomes" id="UP001424741"/>
    </source>
</evidence>
<dbReference type="Proteomes" id="UP001424741">
    <property type="component" value="Unassembled WGS sequence"/>
</dbReference>
<reference evidence="4 5" key="1">
    <citation type="submission" date="2024-02" db="EMBL/GenBank/DDBJ databases">
        <title>Rubritalea halochordaticola NBRC 107102.</title>
        <authorList>
            <person name="Ichikawa N."/>
            <person name="Katano-Makiyama Y."/>
            <person name="Hidaka K."/>
        </authorList>
    </citation>
    <scope>NUCLEOTIDE SEQUENCE [LARGE SCALE GENOMIC DNA]</scope>
    <source>
        <strain evidence="4 5">NBRC 107102</strain>
    </source>
</reference>
<feature type="signal peptide" evidence="2">
    <location>
        <begin position="1"/>
        <end position="35"/>
    </location>
</feature>
<feature type="chain" id="PRO_5046061758" evidence="2">
    <location>
        <begin position="36"/>
        <end position="165"/>
    </location>
</feature>
<dbReference type="InterPro" id="IPR012997">
    <property type="entry name" value="RplA"/>
</dbReference>
<dbReference type="PANTHER" id="PTHR34183:SF1">
    <property type="entry name" value="ENDOLYTIC PEPTIDOGLYCAN TRANSGLYCOSYLASE RLPA"/>
    <property type="match status" value="1"/>
</dbReference>
<dbReference type="NCBIfam" id="TIGR00413">
    <property type="entry name" value="rlpA"/>
    <property type="match status" value="1"/>
</dbReference>
<dbReference type="Pfam" id="PF03330">
    <property type="entry name" value="DPBB_1"/>
    <property type="match status" value="1"/>
</dbReference>
<evidence type="ECO:0000256" key="2">
    <source>
        <dbReference type="SAM" id="SignalP"/>
    </source>
</evidence>
<keyword evidence="2" id="KW-0732">Signal</keyword>
<name>A0ABP9V3Z9_9BACT</name>
<comment type="caution">
    <text evidence="4">The sequence shown here is derived from an EMBL/GenBank/DDBJ whole genome shotgun (WGS) entry which is preliminary data.</text>
</comment>
<feature type="domain" description="RlpA-like protein double-psi beta-barrel" evidence="3">
    <location>
        <begin position="57"/>
        <end position="148"/>
    </location>
</feature>
<evidence type="ECO:0000313" key="4">
    <source>
        <dbReference type="EMBL" id="GAA5497381.1"/>
    </source>
</evidence>
<protein>
    <submittedName>
        <fullName evidence="4">Endolytic peptidoglycan transglycosylase RlpA</fullName>
    </submittedName>
</protein>
<sequence length="165" mass="18440">MQSSNAFYLNYKQNKMTIRILMLLFPLICVSCANSSLTSTSSEEELINGKYKVVKTETGKMSWYSVKTNYGTATASGEKFCNFKPTAAHKKLKMGTMVRVTNLKNGKSSILRINDRGPYKPGRIIDVAVGMSKNEKLAFYKDGVVPCKVEVLEEISEDNNDLEES</sequence>
<evidence type="ECO:0000259" key="3">
    <source>
        <dbReference type="Pfam" id="PF03330"/>
    </source>
</evidence>